<evidence type="ECO:0000256" key="3">
    <source>
        <dbReference type="ARBA" id="ARBA00022840"/>
    </source>
</evidence>
<dbReference type="RefSeq" id="WP_338033606.1">
    <property type="nucleotide sequence ID" value="NZ_SMKZ01000099.1"/>
</dbReference>
<dbReference type="GO" id="GO:0005524">
    <property type="term" value="F:ATP binding"/>
    <property type="evidence" value="ECO:0007669"/>
    <property type="project" value="UniProtKB-KW"/>
</dbReference>
<dbReference type="Gene3D" id="3.40.50.300">
    <property type="entry name" value="P-loop containing nucleotide triphosphate hydrolases"/>
    <property type="match status" value="1"/>
</dbReference>
<reference evidence="6 7" key="1">
    <citation type="submission" date="2019-03" db="EMBL/GenBank/DDBJ databases">
        <title>Draft genome sequences of novel Actinobacteria.</title>
        <authorList>
            <person name="Sahin N."/>
            <person name="Ay H."/>
            <person name="Saygin H."/>
        </authorList>
    </citation>
    <scope>NUCLEOTIDE SEQUENCE [LARGE SCALE GENOMIC DNA]</scope>
    <source>
        <strain evidence="6 7">5K138</strain>
    </source>
</reference>
<comment type="caution">
    <text evidence="6">The sequence shown here is derived from an EMBL/GenBank/DDBJ whole genome shotgun (WGS) entry which is preliminary data.</text>
</comment>
<proteinExistence type="predicted"/>
<keyword evidence="7" id="KW-1185">Reference proteome</keyword>
<protein>
    <submittedName>
        <fullName evidence="6">Peptide ABC transporter ATP-binding protein</fullName>
    </submittedName>
</protein>
<dbReference type="InParanoid" id="A0A4R5CCX3"/>
<dbReference type="Proteomes" id="UP000294739">
    <property type="component" value="Unassembled WGS sequence"/>
</dbReference>
<dbReference type="NCBIfam" id="TIGR01727">
    <property type="entry name" value="oligo_HPY"/>
    <property type="match status" value="1"/>
</dbReference>
<sequence>AHPYSQALLSAAPTADPREERRRERIILAGDVPSPIDPPSGCRFRTRCWKAQDICAIDEPALVDRGNGHPVACHFAEVNPVVGTVEVRSPAS</sequence>
<evidence type="ECO:0000313" key="6">
    <source>
        <dbReference type="EMBL" id="TDD95014.1"/>
    </source>
</evidence>
<evidence type="ECO:0000256" key="2">
    <source>
        <dbReference type="ARBA" id="ARBA00022741"/>
    </source>
</evidence>
<dbReference type="AlphaFoldDB" id="A0A4R5CCX3"/>
<dbReference type="InterPro" id="IPR027417">
    <property type="entry name" value="P-loop_NTPase"/>
</dbReference>
<evidence type="ECO:0000256" key="4">
    <source>
        <dbReference type="SAM" id="MobiDB-lite"/>
    </source>
</evidence>
<evidence type="ECO:0000256" key="1">
    <source>
        <dbReference type="ARBA" id="ARBA00022448"/>
    </source>
</evidence>
<organism evidence="6 7">
    <name type="scientific">Jiangella asiatica</name>
    <dbReference type="NCBI Taxonomy" id="2530372"/>
    <lineage>
        <taxon>Bacteria</taxon>
        <taxon>Bacillati</taxon>
        <taxon>Actinomycetota</taxon>
        <taxon>Actinomycetes</taxon>
        <taxon>Jiangellales</taxon>
        <taxon>Jiangellaceae</taxon>
        <taxon>Jiangella</taxon>
    </lineage>
</organism>
<dbReference type="EMBL" id="SMKZ01000099">
    <property type="protein sequence ID" value="TDD95014.1"/>
    <property type="molecule type" value="Genomic_DNA"/>
</dbReference>
<dbReference type="InterPro" id="IPR013563">
    <property type="entry name" value="Oligopep_ABC_C"/>
</dbReference>
<keyword evidence="2" id="KW-0547">Nucleotide-binding</keyword>
<feature type="non-terminal residue" evidence="6">
    <location>
        <position position="1"/>
    </location>
</feature>
<keyword evidence="1" id="KW-0813">Transport</keyword>
<name>A0A4R5CCX3_9ACTN</name>
<gene>
    <name evidence="6" type="ORF">E1269_31555</name>
</gene>
<evidence type="ECO:0000259" key="5">
    <source>
        <dbReference type="Pfam" id="PF08352"/>
    </source>
</evidence>
<keyword evidence="3 6" id="KW-0067">ATP-binding</keyword>
<evidence type="ECO:0000313" key="7">
    <source>
        <dbReference type="Proteomes" id="UP000294739"/>
    </source>
</evidence>
<dbReference type="Pfam" id="PF08352">
    <property type="entry name" value="oligo_HPY"/>
    <property type="match status" value="1"/>
</dbReference>
<accession>A0A4R5CCX3</accession>
<dbReference type="PANTHER" id="PTHR43067">
    <property type="entry name" value="OLIGOPEPTIDE/DIPEPTIDE ABC TRANSPORTER, ATPASE SUBUNIT"/>
    <property type="match status" value="1"/>
</dbReference>
<feature type="region of interest" description="Disordered" evidence="4">
    <location>
        <begin position="1"/>
        <end position="21"/>
    </location>
</feature>
<feature type="domain" description="Oligopeptide/dipeptide ABC transporter C-terminal" evidence="5">
    <location>
        <begin position="1"/>
        <end position="55"/>
    </location>
</feature>
<dbReference type="GO" id="GO:0015833">
    <property type="term" value="P:peptide transport"/>
    <property type="evidence" value="ECO:0007669"/>
    <property type="project" value="InterPro"/>
</dbReference>
<dbReference type="PANTHER" id="PTHR43067:SF3">
    <property type="entry name" value="MALTOSE ABC TRANSPORTER, ATP-BINDING PROTEIN"/>
    <property type="match status" value="1"/>
</dbReference>